<evidence type="ECO:0000313" key="4">
    <source>
        <dbReference type="Proteomes" id="UP001583177"/>
    </source>
</evidence>
<feature type="region of interest" description="Disordered" evidence="1">
    <location>
        <begin position="505"/>
        <end position="660"/>
    </location>
</feature>
<gene>
    <name evidence="3" type="ORF">Daus18300_004934</name>
</gene>
<feature type="transmembrane region" description="Helical" evidence="2">
    <location>
        <begin position="118"/>
        <end position="140"/>
    </location>
</feature>
<keyword evidence="2" id="KW-0472">Membrane</keyword>
<feature type="transmembrane region" description="Helical" evidence="2">
    <location>
        <begin position="190"/>
        <end position="210"/>
    </location>
</feature>
<proteinExistence type="predicted"/>
<dbReference type="Proteomes" id="UP001583177">
    <property type="component" value="Unassembled WGS sequence"/>
</dbReference>
<feature type="compositionally biased region" description="Basic and acidic residues" evidence="1">
    <location>
        <begin position="564"/>
        <end position="573"/>
    </location>
</feature>
<feature type="transmembrane region" description="Helical" evidence="2">
    <location>
        <begin position="146"/>
        <end position="169"/>
    </location>
</feature>
<feature type="transmembrane region" description="Helical" evidence="2">
    <location>
        <begin position="54"/>
        <end position="75"/>
    </location>
</feature>
<feature type="transmembrane region" description="Helical" evidence="2">
    <location>
        <begin position="309"/>
        <end position="331"/>
    </location>
</feature>
<keyword evidence="4" id="KW-1185">Reference proteome</keyword>
<evidence type="ECO:0000313" key="3">
    <source>
        <dbReference type="EMBL" id="KAL1870846.1"/>
    </source>
</evidence>
<keyword evidence="2" id="KW-1133">Transmembrane helix</keyword>
<name>A0ABR3X4G5_9PEZI</name>
<evidence type="ECO:0000256" key="1">
    <source>
        <dbReference type="SAM" id="MobiDB-lite"/>
    </source>
</evidence>
<protein>
    <submittedName>
        <fullName evidence="3">Uncharacterized protein</fullName>
    </submittedName>
</protein>
<feature type="compositionally biased region" description="Polar residues" evidence="1">
    <location>
        <begin position="596"/>
        <end position="618"/>
    </location>
</feature>
<evidence type="ECO:0000256" key="2">
    <source>
        <dbReference type="SAM" id="Phobius"/>
    </source>
</evidence>
<feature type="compositionally biased region" description="Basic and acidic residues" evidence="1">
    <location>
        <begin position="581"/>
        <end position="590"/>
    </location>
</feature>
<dbReference type="EMBL" id="JAWRVE010000035">
    <property type="protein sequence ID" value="KAL1870846.1"/>
    <property type="molecule type" value="Genomic_DNA"/>
</dbReference>
<sequence length="660" mass="71798">MDASPYGEGFSSSADASGAAGGASNYNVSKETTQAISNSFKFAASKSIRTSTMILASFNALAAFATALGIIYGCYTYKKRAIRRSSDASVWQSEMKKSSSALTLSRPSGLFFINPVEVYPLVLSFGITIQSITFAAAQSIGLKALLSRGCTVVAIFMLPALFIAPYIHLVFGVETAVRGVRSQFSPRRRWTVAICLGTVSTFLLATLLVAANSRAPDFCFASLLWLVKPYAKGIFAVFLGVSVVLLVVIITIFVKLSKSRMVDPTERMAASRMIYYLILGFISNGFIIPFFFSLTFLDQKKNIFTSLNLSMVASVVANVNGLMVAGLHLFLRSQNNASIGHNLGEHERRNPKFELHEDDGGSTHAMHPVNGPNDRARSDSITTLLRAVELEGVQSPSSPTFRPKVTIPQAPEPTQPPSETSPSHMRKQSYSLFPNNPFAPAAVLPATTYAPAAPSLAKPLRDTFRPPPIVKPWLGRGHKRDSSIVSSATVQIGIRFSNVDDFQPARASDVQDNERPDTVLRPSPLAQSEVRPESEYTEPEVLPEPLFTRRASRDARMKTLPPVPREERPAEKVESDEELSDSERSDRSDQDALITLSPSVYTPQEIPQRNNSTKTTRMPSPMGVGFSNPAARNNGDKHAPPRPNGGAAATTPVPSNKSWI</sequence>
<feature type="compositionally biased region" description="Low complexity" evidence="1">
    <location>
        <begin position="7"/>
        <end position="20"/>
    </location>
</feature>
<feature type="transmembrane region" description="Helical" evidence="2">
    <location>
        <begin position="274"/>
        <end position="297"/>
    </location>
</feature>
<keyword evidence="2" id="KW-0812">Transmembrane</keyword>
<feature type="transmembrane region" description="Helical" evidence="2">
    <location>
        <begin position="230"/>
        <end position="254"/>
    </location>
</feature>
<accession>A0ABR3X4G5</accession>
<feature type="region of interest" description="Disordered" evidence="1">
    <location>
        <begin position="392"/>
        <end position="429"/>
    </location>
</feature>
<comment type="caution">
    <text evidence="3">The sequence shown here is derived from an EMBL/GenBank/DDBJ whole genome shotgun (WGS) entry which is preliminary data.</text>
</comment>
<organism evidence="3 4">
    <name type="scientific">Diaporthe australafricana</name>
    <dbReference type="NCBI Taxonomy" id="127596"/>
    <lineage>
        <taxon>Eukaryota</taxon>
        <taxon>Fungi</taxon>
        <taxon>Dikarya</taxon>
        <taxon>Ascomycota</taxon>
        <taxon>Pezizomycotina</taxon>
        <taxon>Sordariomycetes</taxon>
        <taxon>Sordariomycetidae</taxon>
        <taxon>Diaporthales</taxon>
        <taxon>Diaporthaceae</taxon>
        <taxon>Diaporthe</taxon>
    </lineage>
</organism>
<reference evidence="3 4" key="1">
    <citation type="journal article" date="2024" name="IMA Fungus">
        <title>IMA Genome - F19 : A genome assembly and annotation guide to empower mycologists, including annotated draft genome sequences of Ceratocystis pirilliformis, Diaporthe australafricana, Fusarium ophioides, Paecilomyces lecythidis, and Sporothrix stenoceras.</title>
        <authorList>
            <person name="Aylward J."/>
            <person name="Wilson A.M."/>
            <person name="Visagie C.M."/>
            <person name="Spraker J."/>
            <person name="Barnes I."/>
            <person name="Buitendag C."/>
            <person name="Ceriani C."/>
            <person name="Del Mar Angel L."/>
            <person name="du Plessis D."/>
            <person name="Fuchs T."/>
            <person name="Gasser K."/>
            <person name="Kramer D."/>
            <person name="Li W."/>
            <person name="Munsamy K."/>
            <person name="Piso A."/>
            <person name="Price J.L."/>
            <person name="Sonnekus B."/>
            <person name="Thomas C."/>
            <person name="van der Nest A."/>
            <person name="van Dijk A."/>
            <person name="van Heerden A."/>
            <person name="van Vuuren N."/>
            <person name="Yilmaz N."/>
            <person name="Duong T.A."/>
            <person name="van der Merwe N.A."/>
            <person name="Wingfield M.J."/>
            <person name="Wingfield B.D."/>
        </authorList>
    </citation>
    <scope>NUCLEOTIDE SEQUENCE [LARGE SCALE GENOMIC DNA]</scope>
    <source>
        <strain evidence="3 4">CMW 18300</strain>
    </source>
</reference>
<feature type="region of interest" description="Disordered" evidence="1">
    <location>
        <begin position="1"/>
        <end position="20"/>
    </location>
</feature>